<feature type="transmembrane region" description="Helical" evidence="1">
    <location>
        <begin position="147"/>
        <end position="168"/>
    </location>
</feature>
<keyword evidence="3" id="KW-1185">Reference proteome</keyword>
<dbReference type="EMBL" id="SLZR01000005">
    <property type="protein sequence ID" value="TCS41693.1"/>
    <property type="molecule type" value="Genomic_DNA"/>
</dbReference>
<gene>
    <name evidence="2" type="ORF">BCF53_105120</name>
</gene>
<feature type="transmembrane region" description="Helical" evidence="1">
    <location>
        <begin position="189"/>
        <end position="210"/>
    </location>
</feature>
<accession>A0A4R3I9E6</accession>
<proteinExistence type="predicted"/>
<dbReference type="InterPro" id="IPR031347">
    <property type="entry name" value="AmpE"/>
</dbReference>
<dbReference type="PANTHER" id="PTHR38684">
    <property type="entry name" value="PROTEIN AMPE"/>
    <property type="match status" value="1"/>
</dbReference>
<evidence type="ECO:0000313" key="2">
    <source>
        <dbReference type="EMBL" id="TCS41693.1"/>
    </source>
</evidence>
<dbReference type="AlphaFoldDB" id="A0A4R3I9E6"/>
<sequence length="267" mass="30173">MDFLVVVIAYVVSVSVTHYDEPVSAVAMRWRKFSYRPSMSAKLGVAIYALVPTLLLGFILYLLSSGFVEFVLSLALLLLAFKSGDQPESLAEYQRKVEQGEDAAAWQIAVEQLGLEGQMYEPGEEGIQEGVQAGLGYLFLERFFVPVFWFIAFGAPGILLVWLVSVLMKDESVDSFAHLVRHALYWFPVRLMAITMALMGSFSHCFPLWLQQLKDFDRDDRVFLITCMKSAIGHAHEDTLLDETLTLLKRSQLAWLVGLALWLIFSF</sequence>
<dbReference type="GO" id="GO:0046677">
    <property type="term" value="P:response to antibiotic"/>
    <property type="evidence" value="ECO:0007669"/>
    <property type="project" value="TreeGrafter"/>
</dbReference>
<dbReference type="GO" id="GO:0005886">
    <property type="term" value="C:plasma membrane"/>
    <property type="evidence" value="ECO:0007669"/>
    <property type="project" value="TreeGrafter"/>
</dbReference>
<keyword evidence="1" id="KW-1133">Transmembrane helix</keyword>
<name>A0A4R3I9E6_9GAMM</name>
<dbReference type="OrthoDB" id="9811967at2"/>
<dbReference type="RefSeq" id="WP_132701121.1">
    <property type="nucleotide sequence ID" value="NZ_SLZR01000005.1"/>
</dbReference>
<reference evidence="2 3" key="1">
    <citation type="submission" date="2019-03" db="EMBL/GenBank/DDBJ databases">
        <title>Genomic Encyclopedia of Archaeal and Bacterial Type Strains, Phase II (KMG-II): from individual species to whole genera.</title>
        <authorList>
            <person name="Goeker M."/>
        </authorList>
    </citation>
    <scope>NUCLEOTIDE SEQUENCE [LARGE SCALE GENOMIC DNA]</scope>
    <source>
        <strain evidence="2 3">DSM 15388</strain>
    </source>
</reference>
<keyword evidence="1" id="KW-0472">Membrane</keyword>
<evidence type="ECO:0000256" key="1">
    <source>
        <dbReference type="SAM" id="Phobius"/>
    </source>
</evidence>
<protein>
    <submittedName>
        <fullName evidence="2">Membrane protein required for beta-lactamase induction</fullName>
    </submittedName>
</protein>
<organism evidence="2 3">
    <name type="scientific">Reinekea marinisedimentorum</name>
    <dbReference type="NCBI Taxonomy" id="230495"/>
    <lineage>
        <taxon>Bacteria</taxon>
        <taxon>Pseudomonadati</taxon>
        <taxon>Pseudomonadota</taxon>
        <taxon>Gammaproteobacteria</taxon>
        <taxon>Oceanospirillales</taxon>
        <taxon>Saccharospirillaceae</taxon>
        <taxon>Reinekea</taxon>
    </lineage>
</organism>
<evidence type="ECO:0000313" key="3">
    <source>
        <dbReference type="Proteomes" id="UP000295793"/>
    </source>
</evidence>
<dbReference type="Proteomes" id="UP000295793">
    <property type="component" value="Unassembled WGS sequence"/>
</dbReference>
<keyword evidence="1" id="KW-0812">Transmembrane</keyword>
<dbReference type="PANTHER" id="PTHR38684:SF1">
    <property type="entry name" value="PROTEIN AMPE"/>
    <property type="match status" value="1"/>
</dbReference>
<comment type="caution">
    <text evidence="2">The sequence shown here is derived from an EMBL/GenBank/DDBJ whole genome shotgun (WGS) entry which is preliminary data.</text>
</comment>
<dbReference type="Pfam" id="PF17113">
    <property type="entry name" value="AmpE"/>
    <property type="match status" value="1"/>
</dbReference>
<feature type="transmembrane region" description="Helical" evidence="1">
    <location>
        <begin position="41"/>
        <end position="63"/>
    </location>
</feature>
<dbReference type="InterPro" id="IPR052966">
    <property type="entry name" value="Beta-lactamase_Reg"/>
</dbReference>